<evidence type="ECO:0000313" key="3">
    <source>
        <dbReference type="Proteomes" id="UP000477386"/>
    </source>
</evidence>
<dbReference type="RefSeq" id="WP_164038867.1">
    <property type="nucleotide sequence ID" value="NZ_JAAGNZ010000001.1"/>
</dbReference>
<comment type="caution">
    <text evidence="2">The sequence shown here is derived from an EMBL/GenBank/DDBJ whole genome shotgun (WGS) entry which is preliminary data.</text>
</comment>
<organism evidence="2 3">
    <name type="scientific">Spirosoma agri</name>
    <dbReference type="NCBI Taxonomy" id="1987381"/>
    <lineage>
        <taxon>Bacteria</taxon>
        <taxon>Pseudomonadati</taxon>
        <taxon>Bacteroidota</taxon>
        <taxon>Cytophagia</taxon>
        <taxon>Cytophagales</taxon>
        <taxon>Cytophagaceae</taxon>
        <taxon>Spirosoma</taxon>
    </lineage>
</organism>
<reference evidence="2 3" key="1">
    <citation type="submission" date="2020-02" db="EMBL/GenBank/DDBJ databases">
        <title>Draft genome sequence of two Spirosoma agri KCTC 52727 and Spirosoma terrae KCTC 52035.</title>
        <authorList>
            <person name="Rojas J."/>
            <person name="Ambika Manirajan B."/>
            <person name="Ratering S."/>
            <person name="Suarez C."/>
            <person name="Schnell S."/>
        </authorList>
    </citation>
    <scope>NUCLEOTIDE SEQUENCE [LARGE SCALE GENOMIC DNA]</scope>
    <source>
        <strain evidence="2 3">KCTC 52727</strain>
    </source>
</reference>
<dbReference type="AlphaFoldDB" id="A0A6M0IJY1"/>
<keyword evidence="3" id="KW-1185">Reference proteome</keyword>
<dbReference type="EMBL" id="JAAGNZ010000001">
    <property type="protein sequence ID" value="NEU67925.1"/>
    <property type="molecule type" value="Genomic_DNA"/>
</dbReference>
<accession>A0A6M0IJY1</accession>
<proteinExistence type="predicted"/>
<evidence type="ECO:0000256" key="1">
    <source>
        <dbReference type="SAM" id="MobiDB-lite"/>
    </source>
</evidence>
<gene>
    <name evidence="2" type="ORF">GK091_13625</name>
</gene>
<dbReference type="Proteomes" id="UP000477386">
    <property type="component" value="Unassembled WGS sequence"/>
</dbReference>
<sequence>MSGKSTKAAKRELAKHALLPKGDANHNRRILRLARNKGITIENAISMYANGLGYKSTVNPK</sequence>
<feature type="region of interest" description="Disordered" evidence="1">
    <location>
        <begin position="1"/>
        <end position="21"/>
    </location>
</feature>
<protein>
    <submittedName>
        <fullName evidence="2">Uncharacterized protein</fullName>
    </submittedName>
</protein>
<evidence type="ECO:0000313" key="2">
    <source>
        <dbReference type="EMBL" id="NEU67925.1"/>
    </source>
</evidence>
<name>A0A6M0IJY1_9BACT</name>